<proteinExistence type="inferred from homology"/>
<dbReference type="AlphaFoldDB" id="A0A2R9T1Z2"/>
<dbReference type="KEGG" id="pvo:PVOR_00990"/>
<dbReference type="InterPro" id="IPR000522">
    <property type="entry name" value="ABC_transptr_permease_BtuC"/>
</dbReference>
<keyword evidence="4" id="KW-1003">Cell membrane</keyword>
<feature type="transmembrane region" description="Helical" evidence="8">
    <location>
        <begin position="35"/>
        <end position="52"/>
    </location>
</feature>
<keyword evidence="6 8" id="KW-1133">Transmembrane helix</keyword>
<dbReference type="SUPFAM" id="SSF81345">
    <property type="entry name" value="ABC transporter involved in vitamin B12 uptake, BtuC"/>
    <property type="match status" value="1"/>
</dbReference>
<evidence type="ECO:0000256" key="4">
    <source>
        <dbReference type="ARBA" id="ARBA00022475"/>
    </source>
</evidence>
<dbReference type="GO" id="GO:0022857">
    <property type="term" value="F:transmembrane transporter activity"/>
    <property type="evidence" value="ECO:0007669"/>
    <property type="project" value="InterPro"/>
</dbReference>
<evidence type="ECO:0000256" key="3">
    <source>
        <dbReference type="ARBA" id="ARBA00022448"/>
    </source>
</evidence>
<evidence type="ECO:0000313" key="10">
    <source>
        <dbReference type="Proteomes" id="UP000003094"/>
    </source>
</evidence>
<dbReference type="PANTHER" id="PTHR30472">
    <property type="entry name" value="FERRIC ENTEROBACTIN TRANSPORT SYSTEM PERMEASE PROTEIN"/>
    <property type="match status" value="1"/>
</dbReference>
<accession>A0A2R9T1Z2</accession>
<dbReference type="InterPro" id="IPR037294">
    <property type="entry name" value="ABC_BtuC-like"/>
</dbReference>
<comment type="similarity">
    <text evidence="2">Belongs to the binding-protein-dependent transport system permease family. FecCD subfamily.</text>
</comment>
<dbReference type="PANTHER" id="PTHR30472:SF65">
    <property type="entry name" value="SIDEROPHORE TRANSPORT SYSTEM PERMEASE PROTEIN YFIZ-RELATED"/>
    <property type="match status" value="1"/>
</dbReference>
<evidence type="ECO:0000256" key="1">
    <source>
        <dbReference type="ARBA" id="ARBA00004651"/>
    </source>
</evidence>
<organism evidence="9 10">
    <name type="scientific">Paenibacillus vortex V453</name>
    <dbReference type="NCBI Taxonomy" id="715225"/>
    <lineage>
        <taxon>Bacteria</taxon>
        <taxon>Bacillati</taxon>
        <taxon>Bacillota</taxon>
        <taxon>Bacilli</taxon>
        <taxon>Bacillales</taxon>
        <taxon>Paenibacillaceae</taxon>
        <taxon>Paenibacillus</taxon>
    </lineage>
</organism>
<keyword evidence="7 8" id="KW-0472">Membrane</keyword>
<name>A0A2R9T1Z2_9BACL</name>
<evidence type="ECO:0000256" key="2">
    <source>
        <dbReference type="ARBA" id="ARBA00007935"/>
    </source>
</evidence>
<evidence type="ECO:0000256" key="7">
    <source>
        <dbReference type="ARBA" id="ARBA00023136"/>
    </source>
</evidence>
<keyword evidence="10" id="KW-1185">Reference proteome</keyword>
<keyword evidence="5 8" id="KW-0812">Transmembrane</keyword>
<evidence type="ECO:0000313" key="9">
    <source>
        <dbReference type="EMBL" id="EFU43749.1"/>
    </source>
</evidence>
<dbReference type="Gene3D" id="1.10.3470.10">
    <property type="entry name" value="ABC transporter involved in vitamin B12 uptake, BtuC"/>
    <property type="match status" value="1"/>
</dbReference>
<evidence type="ECO:0000256" key="6">
    <source>
        <dbReference type="ARBA" id="ARBA00022989"/>
    </source>
</evidence>
<dbReference type="GO" id="GO:0005886">
    <property type="term" value="C:plasma membrane"/>
    <property type="evidence" value="ECO:0007669"/>
    <property type="project" value="UniProtKB-SubCell"/>
</dbReference>
<dbReference type="EMBL" id="ADHJ01000001">
    <property type="protein sequence ID" value="EFU43749.1"/>
    <property type="molecule type" value="Genomic_DNA"/>
</dbReference>
<reference evidence="9 10" key="1">
    <citation type="journal article" date="2010" name="BMC Genomics">
        <title>Genome sequence of the pattern forming Paenibacillus vortex bacterium reveals potential for thriving in complex environments.</title>
        <authorList>
            <person name="Sirota-Madi A."/>
            <person name="Olender T."/>
            <person name="Helman Y."/>
            <person name="Ingham C."/>
            <person name="Brainis I."/>
            <person name="Roth D."/>
            <person name="Hagi E."/>
            <person name="Brodsky L."/>
            <person name="Leshkowitz D."/>
            <person name="Galatenko V."/>
            <person name="Nikolaev V."/>
            <person name="Mugasimangalam R.C."/>
            <person name="Bransburg-Zabary S."/>
            <person name="Gutnick D.L."/>
            <person name="Lancet D."/>
            <person name="Ben-Jacob E."/>
        </authorList>
    </citation>
    <scope>NUCLEOTIDE SEQUENCE [LARGE SCALE GENOMIC DNA]</scope>
    <source>
        <strain evidence="9 10">V453</strain>
    </source>
</reference>
<gene>
    <name evidence="9" type="ORF">PVOR_00990</name>
</gene>
<comment type="caution">
    <text evidence="9">The sequence shown here is derived from an EMBL/GenBank/DDBJ whole genome shotgun (WGS) entry which is preliminary data.</text>
</comment>
<protein>
    <submittedName>
        <fullName evidence="9">Ferrichrome ABC transporter (Permease)</fullName>
    </submittedName>
</protein>
<evidence type="ECO:0000256" key="8">
    <source>
        <dbReference type="SAM" id="Phobius"/>
    </source>
</evidence>
<sequence>MAGTSVALVGNLAFLGLMIPHIVRGIVGTDYRHVIPMSATVGAIFMLFADTVGRTLHAPYETPVAALIAIMGLPFFLFIVHKGGRGLT</sequence>
<dbReference type="Pfam" id="PF01032">
    <property type="entry name" value="FecCD"/>
    <property type="match status" value="1"/>
</dbReference>
<comment type="subcellular location">
    <subcellularLocation>
        <location evidence="1">Cell membrane</location>
        <topology evidence="1">Multi-pass membrane protein</topology>
    </subcellularLocation>
</comment>
<feature type="transmembrane region" description="Helical" evidence="8">
    <location>
        <begin position="64"/>
        <end position="81"/>
    </location>
</feature>
<dbReference type="Proteomes" id="UP000003094">
    <property type="component" value="Unassembled WGS sequence"/>
</dbReference>
<evidence type="ECO:0000256" key="5">
    <source>
        <dbReference type="ARBA" id="ARBA00022692"/>
    </source>
</evidence>
<keyword evidence="3" id="KW-0813">Transport</keyword>
<dbReference type="GO" id="GO:0033214">
    <property type="term" value="P:siderophore-iron import into cell"/>
    <property type="evidence" value="ECO:0007669"/>
    <property type="project" value="TreeGrafter"/>
</dbReference>